<accession>A0ABP0NZJ5</accession>
<keyword evidence="6" id="KW-1185">Reference proteome</keyword>
<evidence type="ECO:0000313" key="6">
    <source>
        <dbReference type="Proteomes" id="UP001642484"/>
    </source>
</evidence>
<organism evidence="5 6">
    <name type="scientific">Durusdinium trenchii</name>
    <dbReference type="NCBI Taxonomy" id="1381693"/>
    <lineage>
        <taxon>Eukaryota</taxon>
        <taxon>Sar</taxon>
        <taxon>Alveolata</taxon>
        <taxon>Dinophyceae</taxon>
        <taxon>Suessiales</taxon>
        <taxon>Symbiodiniaceae</taxon>
        <taxon>Durusdinium</taxon>
    </lineage>
</organism>
<dbReference type="InterPro" id="IPR044059">
    <property type="entry name" value="Csn1/TTC4_wheel"/>
</dbReference>
<keyword evidence="2" id="KW-0802">TPR repeat</keyword>
<evidence type="ECO:0000256" key="3">
    <source>
        <dbReference type="ARBA" id="ARBA00023602"/>
    </source>
</evidence>
<gene>
    <name evidence="5" type="ORF">CCMP2556_LOCUS33342</name>
</gene>
<evidence type="ECO:0000256" key="2">
    <source>
        <dbReference type="ARBA" id="ARBA00022803"/>
    </source>
</evidence>
<evidence type="ECO:0000259" key="4">
    <source>
        <dbReference type="Pfam" id="PF18972"/>
    </source>
</evidence>
<keyword evidence="1" id="KW-0677">Repeat</keyword>
<dbReference type="Proteomes" id="UP001642484">
    <property type="component" value="Unassembled WGS sequence"/>
</dbReference>
<dbReference type="Pfam" id="PF18972">
    <property type="entry name" value="Wheel"/>
    <property type="match status" value="1"/>
</dbReference>
<evidence type="ECO:0000313" key="5">
    <source>
        <dbReference type="EMBL" id="CAK9067880.1"/>
    </source>
</evidence>
<dbReference type="CDD" id="cd21377">
    <property type="entry name" value="CTWD_Cns1-like"/>
    <property type="match status" value="1"/>
</dbReference>
<sequence>MEPESQPDQQIFVDDDGNMWGEDELGRYRIDNRVWTWNEIQEHPLFMKDIPSDPRDIDNYPMLTALQSVLYDDQTPEEVAENFRKQGNEAMKFQASKIALMNALTFYTRGIEMECKDAKLNSVLHSNRAAVGLKMGEYLKVVDDCRHAVRLDPSNLKAWFRGAQASEAMGLAEQGLKFCQGALKIDPKEPEVVRVQKQLQVKLESQKDAQAEMRKVDAREKDERKAKASAVESFLQLRGCRLGPVLFDMSMYRMANGGLTPHPMLVGEDPDMTVEWPMLLLYDEVNQSDFVAAFDERYALEDQLQMMFPEDRHVEWDEQGKYVWSRLAAYLELLGQFQSLQS</sequence>
<dbReference type="Gene3D" id="1.25.40.10">
    <property type="entry name" value="Tetratricopeptide repeat domain"/>
    <property type="match status" value="1"/>
</dbReference>
<name>A0ABP0NZJ5_9DINO</name>
<dbReference type="PANTHER" id="PTHR46035:SF1">
    <property type="entry name" value="TETRATRICOPEPTIDE REPEAT PROTEIN 4"/>
    <property type="match status" value="1"/>
</dbReference>
<protein>
    <recommendedName>
        <fullName evidence="4">Cns1/TTC4 wheel domain-containing protein</fullName>
    </recommendedName>
</protein>
<dbReference type="SUPFAM" id="SSF48452">
    <property type="entry name" value="TPR-like"/>
    <property type="match status" value="1"/>
</dbReference>
<feature type="domain" description="Cns1/TTC4 wheel" evidence="4">
    <location>
        <begin position="268"/>
        <end position="332"/>
    </location>
</feature>
<comment type="similarity">
    <text evidence="3">Belongs to the TTC4 family.</text>
</comment>
<dbReference type="InterPro" id="IPR011990">
    <property type="entry name" value="TPR-like_helical_dom_sf"/>
</dbReference>
<dbReference type="SMART" id="SM00028">
    <property type="entry name" value="TPR"/>
    <property type="match status" value="2"/>
</dbReference>
<dbReference type="InterPro" id="IPR019734">
    <property type="entry name" value="TPR_rpt"/>
</dbReference>
<dbReference type="PANTHER" id="PTHR46035">
    <property type="entry name" value="TETRATRICOPEPTIDE REPEAT PROTEIN 4"/>
    <property type="match status" value="1"/>
</dbReference>
<evidence type="ECO:0000256" key="1">
    <source>
        <dbReference type="ARBA" id="ARBA00022737"/>
    </source>
</evidence>
<dbReference type="EMBL" id="CAXAMN010022269">
    <property type="protein sequence ID" value="CAK9067880.1"/>
    <property type="molecule type" value="Genomic_DNA"/>
</dbReference>
<comment type="caution">
    <text evidence="5">The sequence shown here is derived from an EMBL/GenBank/DDBJ whole genome shotgun (WGS) entry which is preliminary data.</text>
</comment>
<reference evidence="5 6" key="1">
    <citation type="submission" date="2024-02" db="EMBL/GenBank/DDBJ databases">
        <authorList>
            <person name="Chen Y."/>
            <person name="Shah S."/>
            <person name="Dougan E. K."/>
            <person name="Thang M."/>
            <person name="Chan C."/>
        </authorList>
    </citation>
    <scope>NUCLEOTIDE SEQUENCE [LARGE SCALE GENOMIC DNA]</scope>
</reference>
<proteinExistence type="inferred from homology"/>